<dbReference type="GO" id="GO:0005737">
    <property type="term" value="C:cytoplasm"/>
    <property type="evidence" value="ECO:0007669"/>
    <property type="project" value="InterPro"/>
</dbReference>
<evidence type="ECO:0000313" key="6">
    <source>
        <dbReference type="EMBL" id="SFU17429.1"/>
    </source>
</evidence>
<evidence type="ECO:0000256" key="4">
    <source>
        <dbReference type="ARBA" id="ARBA00023026"/>
    </source>
</evidence>
<accession>A0A1I7E0H6</accession>
<name>A0A1I7E0H6_9HYPH</name>
<dbReference type="SUPFAM" id="SSF69318">
    <property type="entry name" value="Integrin alpha N-terminal domain"/>
    <property type="match status" value="1"/>
</dbReference>
<evidence type="ECO:0000256" key="2">
    <source>
        <dbReference type="ARBA" id="ARBA00022525"/>
    </source>
</evidence>
<comment type="subcellular location">
    <subcellularLocation>
        <location evidence="1">Secreted</location>
    </subcellularLocation>
</comment>
<dbReference type="Pfam" id="PF13517">
    <property type="entry name" value="FG-GAP_3"/>
    <property type="match status" value="1"/>
</dbReference>
<evidence type="ECO:0000313" key="7">
    <source>
        <dbReference type="Proteomes" id="UP000183371"/>
    </source>
</evidence>
<dbReference type="Pfam" id="PF12256">
    <property type="entry name" value="TcdB_toxin_midN"/>
    <property type="match status" value="1"/>
</dbReference>
<proteinExistence type="predicted"/>
<keyword evidence="2" id="KW-0964">Secreted</keyword>
<evidence type="ECO:0000256" key="3">
    <source>
        <dbReference type="ARBA" id="ARBA00022729"/>
    </source>
</evidence>
<keyword evidence="4" id="KW-0843">Virulence</keyword>
<gene>
    <name evidence="6" type="ORF">SAMN05444141_1221</name>
</gene>
<evidence type="ECO:0000256" key="1">
    <source>
        <dbReference type="ARBA" id="ARBA00004613"/>
    </source>
</evidence>
<dbReference type="Pfam" id="PF03534">
    <property type="entry name" value="SpvB"/>
    <property type="match status" value="1"/>
</dbReference>
<feature type="domain" description="Insecticide toxin TcdB middle/N-terminal" evidence="5">
    <location>
        <begin position="644"/>
        <end position="792"/>
    </location>
</feature>
<dbReference type="EMBL" id="FPBD01000022">
    <property type="protein sequence ID" value="SFU17429.1"/>
    <property type="molecule type" value="Genomic_DNA"/>
</dbReference>
<evidence type="ECO:0000259" key="5">
    <source>
        <dbReference type="Pfam" id="PF12256"/>
    </source>
</evidence>
<dbReference type="InterPro" id="IPR013517">
    <property type="entry name" value="FG-GAP"/>
</dbReference>
<dbReference type="Gene3D" id="2.130.10.130">
    <property type="entry name" value="Integrin alpha, N-terminal"/>
    <property type="match status" value="1"/>
</dbReference>
<keyword evidence="7" id="KW-1185">Reference proteome</keyword>
<dbReference type="Proteomes" id="UP000183371">
    <property type="component" value="Unassembled WGS sequence"/>
</dbReference>
<reference evidence="7" key="1">
    <citation type="submission" date="2016-10" db="EMBL/GenBank/DDBJ databases">
        <authorList>
            <person name="Varghese N."/>
            <person name="Submissions S."/>
        </authorList>
    </citation>
    <scope>NUCLEOTIDE SEQUENCE [LARGE SCALE GENOMIC DNA]</scope>
    <source>
        <strain evidence="7">DSM 17465</strain>
    </source>
</reference>
<keyword evidence="3" id="KW-0732">Signal</keyword>
<dbReference type="PANTHER" id="PTHR46580:SF2">
    <property type="entry name" value="MAM DOMAIN-CONTAINING PROTEIN"/>
    <property type="match status" value="1"/>
</dbReference>
<dbReference type="GO" id="GO:0005576">
    <property type="term" value="C:extracellular region"/>
    <property type="evidence" value="ECO:0007669"/>
    <property type="project" value="UniProtKB-SubCell"/>
</dbReference>
<dbReference type="PANTHER" id="PTHR46580">
    <property type="entry name" value="SENSOR KINASE-RELATED"/>
    <property type="match status" value="1"/>
</dbReference>
<dbReference type="InterPro" id="IPR022045">
    <property type="entry name" value="TcdB_toxin_mid/N"/>
</dbReference>
<protein>
    <submittedName>
        <fullName evidence="6">Virulence plasmid B protein</fullName>
    </submittedName>
</protein>
<organism evidence="6 7">
    <name type="scientific">Pseudovibrio denitrificans</name>
    <dbReference type="NCBI Taxonomy" id="258256"/>
    <lineage>
        <taxon>Bacteria</taxon>
        <taxon>Pseudomonadati</taxon>
        <taxon>Pseudomonadota</taxon>
        <taxon>Alphaproteobacteria</taxon>
        <taxon>Hyphomicrobiales</taxon>
        <taxon>Stappiaceae</taxon>
        <taxon>Pseudovibrio</taxon>
    </lineage>
</organism>
<dbReference type="InterPro" id="IPR003284">
    <property type="entry name" value="Sal_SpvB"/>
</dbReference>
<dbReference type="AlphaFoldDB" id="A0A1I7E0H6"/>
<sequence>MVGLTMFSKFSRDHHLAGQASGRKPKAVFLTALCAAMVFNSPASVALENDQFVSPDKTYTQHTSSFGALTQKVPIEVPQYHGLEPSLSLSYSSSRVNSYGSEDVIGAGWRLNGLSRIKRGSPGMGTPFFNELDNYYMDGERLLTCQKADKQSAGCQAGATHTSWVENYLRIKRLQDQNLWQVTLKNGTVLEYAPVSTWGSYDQQNSEHSKQATEYEWLLSKRTDTLGRTITYSYACQILPQCYISTISYTNGSVRFHWAERPDPNTYGTGYMLGRVDKRLATIEVKSATAVLRAYKLEHIVSTTSGRSLLSKVTEYGRNAVITNGIVKSGTKLPSYQFTYKHDVFDQKRISASWYSSSANYIDILFADLNGDRIDDVAFRDSYKKYIDRDTKLTQCFTARSDNSTRAGTKCSAPSSRFWIHALRRGLTKYRDPKYSYRYVHCQTSGSGEHDNCFTYDTTDDLYDDTTRIGDFDGDGQDDVIASRKQSFSQATDQSWSNAKGKHVADFNNDGLADLAGVTGRVSARLSNGKSGFISAFTSPSLSTALLADFNGDGLTDFIYKKGEYDYKIYYSSGLRFLSGPTVNVSDFKYIYADSIHAADVNGDGRADFIGNRKRDHTRLYLTRGETLVLKPSASSSDLIRDYTTAFMADIDGDGINEFVTSRPKSGGVFDGNSGSGPSKNFDGGATKLVSERPDMLVGVVLPSGGQLLASYTTYGGDPEDERWFPPVLTVLASQTEKPNSSQAFTTRFAYSGGRWDFDNRRFAGFKKIITTLPKLAGETKAPSIETTYRQDVSSVGKIAQRIWKDGDGTILRKQVEEYSTDNSKLPYTSLNTASLTYSYDEGVERVQKTTRIFDAYGQVKHSTDHGDTAKSGDERTYTRWSYPNKDKYIINKWAVEAI</sequence>
<feature type="non-terminal residue" evidence="6">
    <location>
        <position position="899"/>
    </location>
</feature>
<dbReference type="InterPro" id="IPR028994">
    <property type="entry name" value="Integrin_alpha_N"/>
</dbReference>